<sequence length="351" mass="39618">MKRILFWALSILMVPVLIFVLFLAYSIVTEYKPGEVEEGIVLNKNKVDKVEVSPFQVTIFNIGYCGLDAAQDFFMDGGTMSRSSSLEQTEKNLSGVLKFMTEIGSDAFLLQEVDEESSRSYKLNQVNRIVDAFPSYSSTFAYNFRTGWVPIPVTNPMGKAISGLLTLSKANPEITTRYQLPGDEPIPNRYFDLKRAILMNTYEMDNGKTLVLMNVHLSAFDEGGLIRAQQVEWLINFIEENYNPNENYFIIGGDWNHLLSQKFFDRIKGEPESWIAVIPDSIEATGFKLVYDETVNTVRSLITPYEPGVSFETIIDGFLVSPNVKIISVTGHDLGFENSDHQPVTGVFDFE</sequence>
<keyword evidence="2" id="KW-0540">Nuclease</keyword>
<keyword evidence="2" id="KW-0255">Endonuclease</keyword>
<proteinExistence type="predicted"/>
<evidence type="ECO:0000313" key="3">
    <source>
        <dbReference type="Proteomes" id="UP000767854"/>
    </source>
</evidence>
<dbReference type="Gene3D" id="3.60.10.10">
    <property type="entry name" value="Endonuclease/exonuclease/phosphatase"/>
    <property type="match status" value="1"/>
</dbReference>
<dbReference type="GO" id="GO:0016787">
    <property type="term" value="F:hydrolase activity"/>
    <property type="evidence" value="ECO:0007669"/>
    <property type="project" value="UniProtKB-KW"/>
</dbReference>
<dbReference type="InterPro" id="IPR036691">
    <property type="entry name" value="Endo/exonu/phosph_ase_sf"/>
</dbReference>
<dbReference type="Pfam" id="PF03372">
    <property type="entry name" value="Exo_endo_phos"/>
    <property type="match status" value="1"/>
</dbReference>
<accession>A0ABS2MMS5</accession>
<evidence type="ECO:0000259" key="1">
    <source>
        <dbReference type="Pfam" id="PF03372"/>
    </source>
</evidence>
<name>A0ABS2MMS5_9FIRM</name>
<reference evidence="2 3" key="1">
    <citation type="submission" date="2021-01" db="EMBL/GenBank/DDBJ databases">
        <title>Genomic Encyclopedia of Type Strains, Phase IV (KMG-IV): sequencing the most valuable type-strain genomes for metagenomic binning, comparative biology and taxonomic classification.</title>
        <authorList>
            <person name="Goeker M."/>
        </authorList>
    </citation>
    <scope>NUCLEOTIDE SEQUENCE [LARGE SCALE GENOMIC DNA]</scope>
    <source>
        <strain evidence="2 3">DSM 24436</strain>
    </source>
</reference>
<protein>
    <submittedName>
        <fullName evidence="2">Endonuclease/exonuclease/phosphatase family metal-dependent hydrolase</fullName>
    </submittedName>
</protein>
<dbReference type="SUPFAM" id="SSF56219">
    <property type="entry name" value="DNase I-like"/>
    <property type="match status" value="1"/>
</dbReference>
<gene>
    <name evidence="2" type="ORF">JOC49_000198</name>
</gene>
<evidence type="ECO:0000313" key="2">
    <source>
        <dbReference type="EMBL" id="MBM7560689.1"/>
    </source>
</evidence>
<feature type="domain" description="Endonuclease/exonuclease/phosphatase" evidence="1">
    <location>
        <begin position="92"/>
        <end position="341"/>
    </location>
</feature>
<dbReference type="Proteomes" id="UP000767854">
    <property type="component" value="Unassembled WGS sequence"/>
</dbReference>
<dbReference type="InterPro" id="IPR005135">
    <property type="entry name" value="Endo/exonuclease/phosphatase"/>
</dbReference>
<keyword evidence="2" id="KW-0378">Hydrolase</keyword>
<comment type="caution">
    <text evidence="2">The sequence shown here is derived from an EMBL/GenBank/DDBJ whole genome shotgun (WGS) entry which is preliminary data.</text>
</comment>
<dbReference type="GO" id="GO:0004519">
    <property type="term" value="F:endonuclease activity"/>
    <property type="evidence" value="ECO:0007669"/>
    <property type="project" value="UniProtKB-KW"/>
</dbReference>
<organism evidence="2 3">
    <name type="scientific">Fusibacter tunisiensis</name>
    <dbReference type="NCBI Taxonomy" id="1008308"/>
    <lineage>
        <taxon>Bacteria</taxon>
        <taxon>Bacillati</taxon>
        <taxon>Bacillota</taxon>
        <taxon>Clostridia</taxon>
        <taxon>Eubacteriales</taxon>
        <taxon>Eubacteriales Family XII. Incertae Sedis</taxon>
        <taxon>Fusibacter</taxon>
    </lineage>
</organism>
<dbReference type="EMBL" id="JAFBDT010000001">
    <property type="protein sequence ID" value="MBM7560689.1"/>
    <property type="molecule type" value="Genomic_DNA"/>
</dbReference>
<dbReference type="RefSeq" id="WP_204661272.1">
    <property type="nucleotide sequence ID" value="NZ_JAFBDT010000001.1"/>
</dbReference>
<keyword evidence="3" id="KW-1185">Reference proteome</keyword>